<reference evidence="5 6" key="1">
    <citation type="submission" date="2018-05" db="EMBL/GenBank/DDBJ databases">
        <title>Complete genome sequence of Gordonia terrae NRRL B-16283.</title>
        <authorList>
            <person name="Garlena R.A."/>
            <person name="Russell D.A."/>
            <person name="Hatfull G.F."/>
        </authorList>
    </citation>
    <scope>NUCLEOTIDE SEQUENCE [LARGE SCALE GENOMIC DNA]</scope>
    <source>
        <strain evidence="5 6">NRRL B-16283</strain>
    </source>
</reference>
<accession>A0AAD0K805</accession>
<evidence type="ECO:0000313" key="6">
    <source>
        <dbReference type="Proteomes" id="UP000247118"/>
    </source>
</evidence>
<evidence type="ECO:0000256" key="2">
    <source>
        <dbReference type="ARBA" id="ARBA00023125"/>
    </source>
</evidence>
<dbReference type="PANTHER" id="PTHR30136">
    <property type="entry name" value="HELIX-TURN-HELIX TRANSCRIPTIONAL REGULATOR, ICLR FAMILY"/>
    <property type="match status" value="1"/>
</dbReference>
<dbReference type="InterPro" id="IPR036388">
    <property type="entry name" value="WH-like_DNA-bd_sf"/>
</dbReference>
<dbReference type="SUPFAM" id="SSF55781">
    <property type="entry name" value="GAF domain-like"/>
    <property type="match status" value="1"/>
</dbReference>
<keyword evidence="1" id="KW-0805">Transcription regulation</keyword>
<organism evidence="5 6">
    <name type="scientific">Gordonia terrae</name>
    <dbReference type="NCBI Taxonomy" id="2055"/>
    <lineage>
        <taxon>Bacteria</taxon>
        <taxon>Bacillati</taxon>
        <taxon>Actinomycetota</taxon>
        <taxon>Actinomycetes</taxon>
        <taxon>Mycobacteriales</taxon>
        <taxon>Gordoniaceae</taxon>
        <taxon>Gordonia</taxon>
    </lineage>
</organism>
<dbReference type="Proteomes" id="UP000247118">
    <property type="component" value="Chromosome"/>
</dbReference>
<dbReference type="SMART" id="SM00346">
    <property type="entry name" value="HTH_ICLR"/>
    <property type="match status" value="1"/>
</dbReference>
<feature type="domain" description="IclR-ED" evidence="4">
    <location>
        <begin position="64"/>
        <end position="248"/>
    </location>
</feature>
<dbReference type="EMBL" id="CP029604">
    <property type="protein sequence ID" value="AWO84605.1"/>
    <property type="molecule type" value="Genomic_DNA"/>
</dbReference>
<keyword evidence="2" id="KW-0238">DNA-binding</keyword>
<dbReference type="Gene3D" id="1.10.10.10">
    <property type="entry name" value="Winged helix-like DNA-binding domain superfamily/Winged helix DNA-binding domain"/>
    <property type="match status" value="1"/>
</dbReference>
<proteinExistence type="predicted"/>
<sequence length="252" mass="26801">MSAVSHAFRVFEAVAQWQPIGVSAVASSLVMSKSTTQRALRALADEGWIEPSHNDSTKWVITTKAFALGSRHAGATSVRELTRTAMGELFDAFGETVHLSILDGRHLVVVELLETTAPVRTHTRIGDRFPLHATASGIAMLADMRASAIRESLDAGQPLEQLTAATPTDLASIEQRVATARTSGYAVTEGTRHEGISAIGAAVLDRGGDPFAAISVSAPSARLPESVHAEVGEQVRKAARRCSGVYNYERAT</sequence>
<dbReference type="Pfam" id="PF09339">
    <property type="entry name" value="HTH_IclR"/>
    <property type="match status" value="1"/>
</dbReference>
<dbReference type="RefSeq" id="WP_004018902.1">
    <property type="nucleotide sequence ID" value="NZ_CABEIC010000002.1"/>
</dbReference>
<gene>
    <name evidence="5" type="ORF">DLJ61_14835</name>
</gene>
<dbReference type="InterPro" id="IPR014757">
    <property type="entry name" value="Tscrpt_reg_IclR_C"/>
</dbReference>
<dbReference type="KEGG" id="gta:BCM27_14700"/>
<dbReference type="SUPFAM" id="SSF46785">
    <property type="entry name" value="Winged helix' DNA-binding domain"/>
    <property type="match status" value="1"/>
</dbReference>
<dbReference type="Pfam" id="PF01614">
    <property type="entry name" value="IclR_C"/>
    <property type="match status" value="1"/>
</dbReference>
<dbReference type="GO" id="GO:0045892">
    <property type="term" value="P:negative regulation of DNA-templated transcription"/>
    <property type="evidence" value="ECO:0007669"/>
    <property type="project" value="TreeGrafter"/>
</dbReference>
<evidence type="ECO:0000256" key="3">
    <source>
        <dbReference type="ARBA" id="ARBA00023163"/>
    </source>
</evidence>
<dbReference type="InterPro" id="IPR005471">
    <property type="entry name" value="Tscrpt_reg_IclR_N"/>
</dbReference>
<evidence type="ECO:0000256" key="1">
    <source>
        <dbReference type="ARBA" id="ARBA00023015"/>
    </source>
</evidence>
<dbReference type="Gene3D" id="3.30.450.40">
    <property type="match status" value="1"/>
</dbReference>
<dbReference type="GO" id="GO:0003700">
    <property type="term" value="F:DNA-binding transcription factor activity"/>
    <property type="evidence" value="ECO:0007669"/>
    <property type="project" value="TreeGrafter"/>
</dbReference>
<evidence type="ECO:0000313" key="5">
    <source>
        <dbReference type="EMBL" id="AWO84605.1"/>
    </source>
</evidence>
<protein>
    <submittedName>
        <fullName evidence="5">IclR family transcriptional regulator</fullName>
    </submittedName>
</protein>
<dbReference type="PANTHER" id="PTHR30136:SF24">
    <property type="entry name" value="HTH-TYPE TRANSCRIPTIONAL REPRESSOR ALLR"/>
    <property type="match status" value="1"/>
</dbReference>
<evidence type="ECO:0000259" key="4">
    <source>
        <dbReference type="PROSITE" id="PS51078"/>
    </source>
</evidence>
<name>A0AAD0K805_9ACTN</name>
<keyword evidence="3" id="KW-0804">Transcription</keyword>
<dbReference type="GO" id="GO:0003677">
    <property type="term" value="F:DNA binding"/>
    <property type="evidence" value="ECO:0007669"/>
    <property type="project" value="UniProtKB-KW"/>
</dbReference>
<dbReference type="GeneID" id="32689060"/>
<dbReference type="InterPro" id="IPR036390">
    <property type="entry name" value="WH_DNA-bd_sf"/>
</dbReference>
<dbReference type="AlphaFoldDB" id="A0AAD0K805"/>
<dbReference type="PROSITE" id="PS51078">
    <property type="entry name" value="ICLR_ED"/>
    <property type="match status" value="1"/>
</dbReference>
<dbReference type="InterPro" id="IPR029016">
    <property type="entry name" value="GAF-like_dom_sf"/>
</dbReference>
<dbReference type="InterPro" id="IPR050707">
    <property type="entry name" value="HTH_MetabolicPath_Reg"/>
</dbReference>